<sequence>MRSSQPLKDTGKLNTQAPVKIPIPGDTEKEVVPSESPTSLSVSKLQDLQSDMDKMAQAYVSGMYDDDIVTEGPVGPILVDEIVENELDESNGVFNDEVIFDREIRENYHKLRNKLILDQNGFKKSQQELEMEPVDDEGNPIKISRFKAAKMNRGG</sequence>
<proteinExistence type="predicted"/>
<comment type="caution">
    <text evidence="3">The sequence shown here is derived from an EMBL/GenBank/DDBJ whole genome shotgun (WGS) entry which is preliminary data.</text>
</comment>
<dbReference type="InterPro" id="IPR024325">
    <property type="entry name" value="DUF3835"/>
</dbReference>
<name>A0A8H6EZU8_CANAX</name>
<gene>
    <name evidence="3" type="ORF">FOB64_006722</name>
</gene>
<evidence type="ECO:0000256" key="1">
    <source>
        <dbReference type="SAM" id="MobiDB-lite"/>
    </source>
</evidence>
<dbReference type="EMBL" id="JABWAD010000068">
    <property type="protein sequence ID" value="KAF6060525.1"/>
    <property type="molecule type" value="Genomic_DNA"/>
</dbReference>
<dbReference type="Pfam" id="PF12927">
    <property type="entry name" value="DUF3835"/>
    <property type="match status" value="1"/>
</dbReference>
<reference evidence="3 4" key="1">
    <citation type="submission" date="2020-03" db="EMBL/GenBank/DDBJ databases">
        <title>FDA dAtabase for Regulatory Grade micrObial Sequences (FDA-ARGOS): Supporting development and validation of Infectious Disease Dx tests.</title>
        <authorList>
            <person name="Campos J."/>
            <person name="Goldberg B."/>
            <person name="Tallon L."/>
            <person name="Sadzewicz L."/>
            <person name="Vavikolanu K."/>
            <person name="Mehta A."/>
            <person name="Aluvathingal J."/>
            <person name="Nadendla S."/>
            <person name="Nandy P."/>
            <person name="Geyer C."/>
            <person name="Yan Y."/>
            <person name="Sichtig H."/>
        </authorList>
    </citation>
    <scope>NUCLEOTIDE SEQUENCE [LARGE SCALE GENOMIC DNA]</scope>
    <source>
        <strain evidence="3 4">FDAARGOS_656</strain>
    </source>
</reference>
<protein>
    <recommendedName>
        <fullName evidence="2">DUF3835 domain-containing protein</fullName>
    </recommendedName>
</protein>
<evidence type="ECO:0000259" key="2">
    <source>
        <dbReference type="Pfam" id="PF12927"/>
    </source>
</evidence>
<organism evidence="3 4">
    <name type="scientific">Candida albicans</name>
    <name type="common">Yeast</name>
    <dbReference type="NCBI Taxonomy" id="5476"/>
    <lineage>
        <taxon>Eukaryota</taxon>
        <taxon>Fungi</taxon>
        <taxon>Dikarya</taxon>
        <taxon>Ascomycota</taxon>
        <taxon>Saccharomycotina</taxon>
        <taxon>Pichiomycetes</taxon>
        <taxon>Debaryomycetaceae</taxon>
        <taxon>Candida/Lodderomyces clade</taxon>
        <taxon>Candida</taxon>
    </lineage>
</organism>
<evidence type="ECO:0000313" key="4">
    <source>
        <dbReference type="Proteomes" id="UP000536275"/>
    </source>
</evidence>
<feature type="compositionally biased region" description="Polar residues" evidence="1">
    <location>
        <begin position="1"/>
        <end position="17"/>
    </location>
</feature>
<accession>A0A8H6EZU8</accession>
<feature type="region of interest" description="Disordered" evidence="1">
    <location>
        <begin position="1"/>
        <end position="43"/>
    </location>
</feature>
<dbReference type="Proteomes" id="UP000536275">
    <property type="component" value="Unassembled WGS sequence"/>
</dbReference>
<dbReference type="AlphaFoldDB" id="A0A8H6EZU8"/>
<feature type="domain" description="DUF3835" evidence="2">
    <location>
        <begin position="78"/>
        <end position="151"/>
    </location>
</feature>
<evidence type="ECO:0000313" key="3">
    <source>
        <dbReference type="EMBL" id="KAF6060525.1"/>
    </source>
</evidence>